<evidence type="ECO:0000313" key="3">
    <source>
        <dbReference type="Proteomes" id="UP000325787"/>
    </source>
</evidence>
<accession>A0A5Q0GSC9</accession>
<dbReference type="KEGG" id="ssyi:EKG83_04810"/>
<protein>
    <recommendedName>
        <fullName evidence="4">DUF2975 domain-containing protein</fullName>
    </recommendedName>
</protein>
<feature type="transmembrane region" description="Helical" evidence="1">
    <location>
        <begin position="172"/>
        <end position="189"/>
    </location>
</feature>
<proteinExistence type="predicted"/>
<sequence length="202" mass="21974">MTARDPLGPFTRLVRLLWVLTALLTAGGSVTSSTRSALTSGKECFRTSLMTGAHGGHNPLRDGVVSTVELERVCISAPTAWERVLGFLAEAPTPFARAAALLMLLLLLEKAARDGVHTRDTARRLHRLGVFLLVVLPVASVLEVCSSAWLFLRVVDPDREVLEFLFDWDVPWWAVVTGAGLPALAKIMGKSAEMREELEGTV</sequence>
<gene>
    <name evidence="2" type="ORF">EKG83_04810</name>
</gene>
<dbReference type="AlphaFoldDB" id="A0A5Q0GSC9"/>
<reference evidence="3" key="1">
    <citation type="journal article" date="2021" name="Curr. Microbiol.">
        <title>Complete genome of nocamycin-producing strain Saccharothrix syringae NRRL B-16468 reveals the biosynthetic potential for secondary metabolites.</title>
        <authorList>
            <person name="Mo X."/>
            <person name="Yang S."/>
        </authorList>
    </citation>
    <scope>NUCLEOTIDE SEQUENCE [LARGE SCALE GENOMIC DNA]</scope>
    <source>
        <strain evidence="3">ATCC 51364 / DSM 43886 / JCM 6844 / KCTC 9398 / NBRC 14523 / NRRL B-16468 / INA 2240</strain>
    </source>
</reference>
<dbReference type="EMBL" id="CP034550">
    <property type="protein sequence ID" value="QFZ16878.1"/>
    <property type="molecule type" value="Genomic_DNA"/>
</dbReference>
<feature type="transmembrane region" description="Helical" evidence="1">
    <location>
        <begin position="91"/>
        <end position="108"/>
    </location>
</feature>
<evidence type="ECO:0000256" key="1">
    <source>
        <dbReference type="SAM" id="Phobius"/>
    </source>
</evidence>
<dbReference type="Proteomes" id="UP000325787">
    <property type="component" value="Chromosome"/>
</dbReference>
<evidence type="ECO:0000313" key="2">
    <source>
        <dbReference type="EMBL" id="QFZ16878.1"/>
    </source>
</evidence>
<keyword evidence="3" id="KW-1185">Reference proteome</keyword>
<keyword evidence="1" id="KW-0812">Transmembrane</keyword>
<dbReference type="RefSeq" id="WP_033430111.1">
    <property type="nucleotide sequence ID" value="NZ_CP034550.1"/>
</dbReference>
<keyword evidence="1" id="KW-0472">Membrane</keyword>
<evidence type="ECO:0008006" key="4">
    <source>
        <dbReference type="Google" id="ProtNLM"/>
    </source>
</evidence>
<feature type="transmembrane region" description="Helical" evidence="1">
    <location>
        <begin position="128"/>
        <end position="152"/>
    </location>
</feature>
<dbReference type="OrthoDB" id="3524886at2"/>
<organism evidence="2 3">
    <name type="scientific">Saccharothrix syringae</name>
    <name type="common">Nocardiopsis syringae</name>
    <dbReference type="NCBI Taxonomy" id="103733"/>
    <lineage>
        <taxon>Bacteria</taxon>
        <taxon>Bacillati</taxon>
        <taxon>Actinomycetota</taxon>
        <taxon>Actinomycetes</taxon>
        <taxon>Pseudonocardiales</taxon>
        <taxon>Pseudonocardiaceae</taxon>
        <taxon>Saccharothrix</taxon>
    </lineage>
</organism>
<keyword evidence="1" id="KW-1133">Transmembrane helix</keyword>
<name>A0A5Q0GSC9_SACSY</name>